<comment type="similarity">
    <text evidence="2 12">Belongs to the UppP family.</text>
</comment>
<sequence>MNRSALIAVVAGALQGVFEWLPISSEGNITVFLTALGSSPEAAVQFSLFLHAGTALSATVYYREELADVLGALPRWRPGSAFSDGGETATLSFLAVATLASGVVGIAAYLTLETVVSALTGGAFVALVGVLLVATGVLQRVADGFEFGGRASPDLLDAVLVGALQGLAILPGVSRSGTTASALLFRGHDGPSSFRLSFLLSIPAALGAGVLVLLDTGVPSVTPVEAALALGTAAVVGYLTIDALMRVVERVPFWSVCVGLGALAMLGGAALAI</sequence>
<keyword evidence="5 12" id="KW-1003">Cell membrane</keyword>
<evidence type="ECO:0000256" key="2">
    <source>
        <dbReference type="ARBA" id="ARBA00010621"/>
    </source>
</evidence>
<dbReference type="HAMAP" id="MF_01006">
    <property type="entry name" value="Undec_diphosphatase"/>
    <property type="match status" value="1"/>
</dbReference>
<keyword evidence="6 12" id="KW-0812">Transmembrane</keyword>
<accession>A0A8U0HWG3</accession>
<comment type="function">
    <text evidence="12">Catalyzes the dephosphorylation of undecaprenyl diphosphate (UPP).</text>
</comment>
<evidence type="ECO:0000256" key="12">
    <source>
        <dbReference type="HAMAP-Rule" id="MF_01006"/>
    </source>
</evidence>
<feature type="transmembrane region" description="Helical" evidence="12">
    <location>
        <begin position="91"/>
        <end position="110"/>
    </location>
</feature>
<evidence type="ECO:0000256" key="10">
    <source>
        <dbReference type="ARBA" id="ARBA00032707"/>
    </source>
</evidence>
<dbReference type="GO" id="GO:0005886">
    <property type="term" value="C:plasma membrane"/>
    <property type="evidence" value="ECO:0007669"/>
    <property type="project" value="UniProtKB-SubCell"/>
</dbReference>
<organism evidence="13 14">
    <name type="scientific">Halorussus limi</name>
    <dbReference type="NCBI Taxonomy" id="2938695"/>
    <lineage>
        <taxon>Archaea</taxon>
        <taxon>Methanobacteriati</taxon>
        <taxon>Methanobacteriota</taxon>
        <taxon>Stenosarchaea group</taxon>
        <taxon>Halobacteria</taxon>
        <taxon>Halobacteriales</taxon>
        <taxon>Haladaptataceae</taxon>
        <taxon>Halorussus</taxon>
    </lineage>
</organism>
<dbReference type="PANTHER" id="PTHR30622:SF2">
    <property type="entry name" value="UNDECAPRENYL-DIPHOSPHATASE"/>
    <property type="match status" value="1"/>
</dbReference>
<protein>
    <recommendedName>
        <fullName evidence="4 12">Undecaprenyl-diphosphatase</fullName>
        <ecNumber evidence="3 12">3.6.1.27</ecNumber>
    </recommendedName>
    <alternativeName>
        <fullName evidence="10 12">Undecaprenyl pyrophosphate phosphatase</fullName>
    </alternativeName>
</protein>
<evidence type="ECO:0000256" key="5">
    <source>
        <dbReference type="ARBA" id="ARBA00022475"/>
    </source>
</evidence>
<comment type="subcellular location">
    <subcellularLocation>
        <location evidence="1 12">Cell membrane</location>
        <topology evidence="1 12">Multi-pass membrane protein</topology>
    </subcellularLocation>
</comment>
<evidence type="ECO:0000313" key="14">
    <source>
        <dbReference type="Proteomes" id="UP000830729"/>
    </source>
</evidence>
<reference evidence="13 14" key="1">
    <citation type="submission" date="2022-04" db="EMBL/GenBank/DDBJ databases">
        <title>Diverse halophilic archaea isolated from saline environments.</title>
        <authorList>
            <person name="Cui H.-L."/>
        </authorList>
    </citation>
    <scope>NUCLEOTIDE SEQUENCE [LARGE SCALE GENOMIC DNA]</scope>
    <source>
        <strain evidence="13 14">XZYJT49</strain>
    </source>
</reference>
<keyword evidence="9 12" id="KW-0472">Membrane</keyword>
<dbReference type="AlphaFoldDB" id="A0A8U0HWG3"/>
<dbReference type="PANTHER" id="PTHR30622">
    <property type="entry name" value="UNDECAPRENYL-DIPHOSPHATASE"/>
    <property type="match status" value="1"/>
</dbReference>
<dbReference type="InterPro" id="IPR003824">
    <property type="entry name" value="UppP"/>
</dbReference>
<proteinExistence type="inferred from homology"/>
<gene>
    <name evidence="12" type="primary">uppP</name>
    <name evidence="13" type="ORF">M0R89_04110</name>
</gene>
<keyword evidence="14" id="KW-1185">Reference proteome</keyword>
<dbReference type="Proteomes" id="UP000830729">
    <property type="component" value="Chromosome"/>
</dbReference>
<dbReference type="RefSeq" id="WP_248651300.1">
    <property type="nucleotide sequence ID" value="NZ_CP096659.1"/>
</dbReference>
<dbReference type="KEGG" id="halx:M0R89_04110"/>
<keyword evidence="7 12" id="KW-0378">Hydrolase</keyword>
<evidence type="ECO:0000256" key="11">
    <source>
        <dbReference type="ARBA" id="ARBA00047594"/>
    </source>
</evidence>
<comment type="catalytic activity">
    <reaction evidence="11 12">
        <text>di-trans,octa-cis-undecaprenyl diphosphate + H2O = di-trans,octa-cis-undecaprenyl phosphate + phosphate + H(+)</text>
        <dbReference type="Rhea" id="RHEA:28094"/>
        <dbReference type="ChEBI" id="CHEBI:15377"/>
        <dbReference type="ChEBI" id="CHEBI:15378"/>
        <dbReference type="ChEBI" id="CHEBI:43474"/>
        <dbReference type="ChEBI" id="CHEBI:58405"/>
        <dbReference type="ChEBI" id="CHEBI:60392"/>
        <dbReference type="EC" id="3.6.1.27"/>
    </reaction>
</comment>
<evidence type="ECO:0000256" key="8">
    <source>
        <dbReference type="ARBA" id="ARBA00022989"/>
    </source>
</evidence>
<dbReference type="Pfam" id="PF02673">
    <property type="entry name" value="BacA"/>
    <property type="match status" value="1"/>
</dbReference>
<evidence type="ECO:0000256" key="1">
    <source>
        <dbReference type="ARBA" id="ARBA00004651"/>
    </source>
</evidence>
<dbReference type="EC" id="3.6.1.27" evidence="3 12"/>
<dbReference type="GO" id="GO:0050380">
    <property type="term" value="F:undecaprenyl-diphosphatase activity"/>
    <property type="evidence" value="ECO:0007669"/>
    <property type="project" value="UniProtKB-UniRule"/>
</dbReference>
<feature type="transmembrane region" description="Helical" evidence="12">
    <location>
        <begin position="226"/>
        <end position="245"/>
    </location>
</feature>
<feature type="transmembrane region" description="Helical" evidence="12">
    <location>
        <begin position="251"/>
        <end position="272"/>
    </location>
</feature>
<dbReference type="GeneID" id="72184355"/>
<feature type="transmembrane region" description="Helical" evidence="12">
    <location>
        <begin position="194"/>
        <end position="214"/>
    </location>
</feature>
<name>A0A8U0HWG3_9EURY</name>
<keyword evidence="8 12" id="KW-1133">Transmembrane helix</keyword>
<evidence type="ECO:0000256" key="9">
    <source>
        <dbReference type="ARBA" id="ARBA00023136"/>
    </source>
</evidence>
<evidence type="ECO:0000313" key="13">
    <source>
        <dbReference type="EMBL" id="UPV75257.1"/>
    </source>
</evidence>
<feature type="transmembrane region" description="Helical" evidence="12">
    <location>
        <begin position="155"/>
        <end position="174"/>
    </location>
</feature>
<evidence type="ECO:0000256" key="4">
    <source>
        <dbReference type="ARBA" id="ARBA00021581"/>
    </source>
</evidence>
<feature type="transmembrane region" description="Helical" evidence="12">
    <location>
        <begin position="116"/>
        <end position="134"/>
    </location>
</feature>
<dbReference type="EMBL" id="CP096659">
    <property type="protein sequence ID" value="UPV75257.1"/>
    <property type="molecule type" value="Genomic_DNA"/>
</dbReference>
<evidence type="ECO:0000256" key="7">
    <source>
        <dbReference type="ARBA" id="ARBA00022801"/>
    </source>
</evidence>
<evidence type="ECO:0000256" key="6">
    <source>
        <dbReference type="ARBA" id="ARBA00022692"/>
    </source>
</evidence>
<evidence type="ECO:0000256" key="3">
    <source>
        <dbReference type="ARBA" id="ARBA00012374"/>
    </source>
</evidence>